<sequence length="521" mass="59652">MVELPWELEEKILSLIPIESLTRFRFVCKRWNALFNDKFFVNNHLSRARPQFILFVESKICLVDVNLDGPSIEVHNLPQFVPGYRAFLVTTVECCDGLLMFSTTSGTGICNPWLRQIRWNKSIVPSSGIGYDNSSPDKQYKIFGSWRSSNTTLHANIIEFGSDARKSKTYEFAMEFYNRSSVSLNGTLYWIAYRRMLHEHCIQTFDFSTEKFEFYCNLPTKTSIRDDPKSLDVYRGDRFSYLEKLCGSRNIQIWVTKKQIKNKDGEAVEWMKFMNVRVPEWSSFKVSSIYPPSYFIDDKSLSLVLCCCNKEREATIYIAKGDKFNEIKINDLVEENYPCHRTYIPSLVQVPTFTMSGREPAESCFTLPKGVEASNGVGGNEWDDGFFDRVEKIYVGQSDLGCLFIKFDYIKDNTIVAGAGHWNTATLIPESEDSRVGPRLNEIMITYDDYIEAIEGTYTESQITSITFRANKERLWPLQCGLFNGKPFVLQGEKGSKIIGFYGRSSGDHLTALGVHLSSSS</sequence>
<keyword evidence="6" id="KW-1185">Reference proteome</keyword>
<dbReference type="Proteomes" id="UP000824890">
    <property type="component" value="Unassembled WGS sequence"/>
</dbReference>
<dbReference type="SMART" id="SM00256">
    <property type="entry name" value="FBOX"/>
    <property type="match status" value="1"/>
</dbReference>
<dbReference type="NCBIfam" id="TIGR01640">
    <property type="entry name" value="F_box_assoc_1"/>
    <property type="match status" value="1"/>
</dbReference>
<dbReference type="InterPro" id="IPR050796">
    <property type="entry name" value="SCF_F-box_component"/>
</dbReference>
<reference evidence="5 6" key="1">
    <citation type="submission" date="2021-05" db="EMBL/GenBank/DDBJ databases">
        <title>Genome Assembly of Synthetic Allotetraploid Brassica napus Reveals Homoeologous Exchanges between Subgenomes.</title>
        <authorList>
            <person name="Davis J.T."/>
        </authorList>
    </citation>
    <scope>NUCLEOTIDE SEQUENCE [LARGE SCALE GENOMIC DNA]</scope>
    <source>
        <strain evidence="6">cv. Da-Ae</strain>
        <tissue evidence="5">Seedling</tissue>
    </source>
</reference>
<dbReference type="InterPro" id="IPR001229">
    <property type="entry name" value="Jacalin-like_lectin_dom"/>
</dbReference>
<keyword evidence="2" id="KW-0430">Lectin</keyword>
<organism evidence="5 6">
    <name type="scientific">Brassica napus</name>
    <name type="common">Rape</name>
    <dbReference type="NCBI Taxonomy" id="3708"/>
    <lineage>
        <taxon>Eukaryota</taxon>
        <taxon>Viridiplantae</taxon>
        <taxon>Streptophyta</taxon>
        <taxon>Embryophyta</taxon>
        <taxon>Tracheophyta</taxon>
        <taxon>Spermatophyta</taxon>
        <taxon>Magnoliopsida</taxon>
        <taxon>eudicotyledons</taxon>
        <taxon>Gunneridae</taxon>
        <taxon>Pentapetalae</taxon>
        <taxon>rosids</taxon>
        <taxon>malvids</taxon>
        <taxon>Brassicales</taxon>
        <taxon>Brassicaceae</taxon>
        <taxon>Brassiceae</taxon>
        <taxon>Brassica</taxon>
    </lineage>
</organism>
<dbReference type="Pfam" id="PF01419">
    <property type="entry name" value="Jacalin"/>
    <property type="match status" value="1"/>
</dbReference>
<accession>A0ABQ8E519</accession>
<evidence type="ECO:0000256" key="1">
    <source>
        <dbReference type="ARBA" id="ARBA00006568"/>
    </source>
</evidence>
<dbReference type="Pfam" id="PF07734">
    <property type="entry name" value="FBA_1"/>
    <property type="match status" value="1"/>
</dbReference>
<gene>
    <name evidence="5" type="ORF">HID58_012902</name>
</gene>
<feature type="domain" description="Jacalin-type lectin" evidence="4">
    <location>
        <begin position="368"/>
        <end position="519"/>
    </location>
</feature>
<dbReference type="PANTHER" id="PTHR31672:SF13">
    <property type="entry name" value="F-BOX PROTEIN CPR30-LIKE"/>
    <property type="match status" value="1"/>
</dbReference>
<dbReference type="Gene3D" id="1.20.1280.50">
    <property type="match status" value="1"/>
</dbReference>
<dbReference type="InterPro" id="IPR017451">
    <property type="entry name" value="F-box-assoc_interact_dom"/>
</dbReference>
<dbReference type="PANTHER" id="PTHR31672">
    <property type="entry name" value="BNACNNG10540D PROTEIN"/>
    <property type="match status" value="1"/>
</dbReference>
<evidence type="ECO:0000313" key="6">
    <source>
        <dbReference type="Proteomes" id="UP000824890"/>
    </source>
</evidence>
<dbReference type="PROSITE" id="PS50181">
    <property type="entry name" value="FBOX"/>
    <property type="match status" value="1"/>
</dbReference>
<comment type="caution">
    <text evidence="5">The sequence shown here is derived from an EMBL/GenBank/DDBJ whole genome shotgun (WGS) entry which is preliminary data.</text>
</comment>
<evidence type="ECO:0000259" key="3">
    <source>
        <dbReference type="PROSITE" id="PS50181"/>
    </source>
</evidence>
<evidence type="ECO:0008006" key="7">
    <source>
        <dbReference type="Google" id="ProtNLM"/>
    </source>
</evidence>
<feature type="domain" description="F-box" evidence="3">
    <location>
        <begin position="1"/>
        <end position="48"/>
    </location>
</feature>
<evidence type="ECO:0000313" key="5">
    <source>
        <dbReference type="EMBL" id="KAH0935785.1"/>
    </source>
</evidence>
<dbReference type="EMBL" id="JAGKQM010000003">
    <property type="protein sequence ID" value="KAH0935785.1"/>
    <property type="molecule type" value="Genomic_DNA"/>
</dbReference>
<dbReference type="Pfam" id="PF00646">
    <property type="entry name" value="F-box"/>
    <property type="match status" value="1"/>
</dbReference>
<dbReference type="SUPFAM" id="SSF81383">
    <property type="entry name" value="F-box domain"/>
    <property type="match status" value="1"/>
</dbReference>
<dbReference type="CDD" id="cd09612">
    <property type="entry name" value="Jacalin"/>
    <property type="match status" value="1"/>
</dbReference>
<evidence type="ECO:0000256" key="2">
    <source>
        <dbReference type="ARBA" id="ARBA00022734"/>
    </source>
</evidence>
<dbReference type="InterPro" id="IPR033734">
    <property type="entry name" value="Jacalin-like_lectin_dom_plant"/>
</dbReference>
<proteinExistence type="inferred from homology"/>
<protein>
    <recommendedName>
        <fullName evidence="7">F-box domain-containing protein</fullName>
    </recommendedName>
</protein>
<evidence type="ECO:0000259" key="4">
    <source>
        <dbReference type="PROSITE" id="PS51752"/>
    </source>
</evidence>
<dbReference type="Gene3D" id="2.100.10.30">
    <property type="entry name" value="Jacalin-like lectin domain"/>
    <property type="match status" value="1"/>
</dbReference>
<dbReference type="CDD" id="cd22157">
    <property type="entry name" value="F-box_AtFBW1-like"/>
    <property type="match status" value="1"/>
</dbReference>
<comment type="similarity">
    <text evidence="1">Belongs to the jacalin lectin family.</text>
</comment>
<name>A0ABQ8E519_BRANA</name>
<dbReference type="SUPFAM" id="SSF51101">
    <property type="entry name" value="Mannose-binding lectins"/>
    <property type="match status" value="1"/>
</dbReference>
<dbReference type="InterPro" id="IPR006527">
    <property type="entry name" value="F-box-assoc_dom_typ1"/>
</dbReference>
<dbReference type="InterPro" id="IPR036047">
    <property type="entry name" value="F-box-like_dom_sf"/>
</dbReference>
<dbReference type="PROSITE" id="PS51752">
    <property type="entry name" value="JACALIN_LECTIN"/>
    <property type="match status" value="1"/>
</dbReference>
<dbReference type="InterPro" id="IPR001810">
    <property type="entry name" value="F-box_dom"/>
</dbReference>
<dbReference type="SMART" id="SM00915">
    <property type="entry name" value="Jacalin"/>
    <property type="match status" value="1"/>
</dbReference>
<dbReference type="InterPro" id="IPR036404">
    <property type="entry name" value="Jacalin-like_lectin_dom_sf"/>
</dbReference>